<evidence type="ECO:0000313" key="2">
    <source>
        <dbReference type="EMBL" id="MFC3670758.1"/>
    </source>
</evidence>
<dbReference type="RefSeq" id="WP_191322711.1">
    <property type="nucleotide sequence ID" value="NZ_BMZP01000002.1"/>
</dbReference>
<protein>
    <submittedName>
        <fullName evidence="2">Uncharacterized protein</fullName>
    </submittedName>
</protein>
<evidence type="ECO:0000313" key="3">
    <source>
        <dbReference type="Proteomes" id="UP001595683"/>
    </source>
</evidence>
<proteinExistence type="predicted"/>
<reference evidence="3" key="1">
    <citation type="journal article" date="2019" name="Int. J. Syst. Evol. Microbiol.">
        <title>The Global Catalogue of Microorganisms (GCM) 10K type strain sequencing project: providing services to taxonomists for standard genome sequencing and annotation.</title>
        <authorList>
            <consortium name="The Broad Institute Genomics Platform"/>
            <consortium name="The Broad Institute Genome Sequencing Center for Infectious Disease"/>
            <person name="Wu L."/>
            <person name="Ma J."/>
        </authorList>
    </citation>
    <scope>NUCLEOTIDE SEQUENCE [LARGE SCALE GENOMIC DNA]</scope>
    <source>
        <strain evidence="3">KCTC 42224</strain>
    </source>
</reference>
<accession>A0ABV7V000</accession>
<evidence type="ECO:0000256" key="1">
    <source>
        <dbReference type="SAM" id="MobiDB-lite"/>
    </source>
</evidence>
<dbReference type="Proteomes" id="UP001595683">
    <property type="component" value="Unassembled WGS sequence"/>
</dbReference>
<comment type="caution">
    <text evidence="2">The sequence shown here is derived from an EMBL/GenBank/DDBJ whole genome shotgun (WGS) entry which is preliminary data.</text>
</comment>
<name>A0ABV7V000_9SPHN</name>
<sequence length="58" mass="6240">MNLSKTPSAKPGAAASREERLAQRLRENLRRRKAQARALSDAQEEMAPPPGGNAPESA</sequence>
<feature type="compositionally biased region" description="Basic and acidic residues" evidence="1">
    <location>
        <begin position="16"/>
        <end position="28"/>
    </location>
</feature>
<feature type="region of interest" description="Disordered" evidence="1">
    <location>
        <begin position="1"/>
        <end position="58"/>
    </location>
</feature>
<gene>
    <name evidence="2" type="ORF">ACFOOT_04925</name>
</gene>
<dbReference type="EMBL" id="JBHRYE010000008">
    <property type="protein sequence ID" value="MFC3670758.1"/>
    <property type="molecule type" value="Genomic_DNA"/>
</dbReference>
<organism evidence="2 3">
    <name type="scientific">Novosphingobium pokkalii</name>
    <dbReference type="NCBI Taxonomy" id="1770194"/>
    <lineage>
        <taxon>Bacteria</taxon>
        <taxon>Pseudomonadati</taxon>
        <taxon>Pseudomonadota</taxon>
        <taxon>Alphaproteobacteria</taxon>
        <taxon>Sphingomonadales</taxon>
        <taxon>Sphingomonadaceae</taxon>
        <taxon>Novosphingobium</taxon>
    </lineage>
</organism>
<keyword evidence="3" id="KW-1185">Reference proteome</keyword>